<dbReference type="GO" id="GO:0032300">
    <property type="term" value="C:mismatch repair complex"/>
    <property type="evidence" value="ECO:0007669"/>
    <property type="project" value="InterPro"/>
</dbReference>
<keyword evidence="4" id="KW-1185">Reference proteome</keyword>
<dbReference type="Proteomes" id="UP001145021">
    <property type="component" value="Unassembled WGS sequence"/>
</dbReference>
<sequence length="639" mass="69972">MQKLPDDAVRLIRSAALVVDIGDIAGLLLDNSLDAGATKFQLNIQLDQFSLAARDNGCGIPESDIRLLGQRYYTSKYAARQRPQAPVTRKPIGYRGEALASISHIAVVDIVSRAKGSAKTYRCTVRGESLLHCCECSAADLDGFSTVVRVTNIFSRQPVRQKIVTQTSKKIMDAIKTQMQIRSLGSPEVAMQLFKTSDQIKVFSYSSTGSLNQRIAQIYGPSVACSLDFISFEYEGFQLSGSMSRLPVLGRIQHIFFEGCLWDPPELLVIVESVLAASEYYSRANAADSSVESPSRARARHHPVFVLSITCPTSSAGLGEAEIEYRTRSTGLKVSGELRELVVFACVKFLRKLDMINESQMRSVLDKSVSRKRTFENSTIASSPRKAKDCENQAQRRLRTSATNSFTDTVNTSCGFDDDGLTNSKDIEQPIDIKSLRVVGQADKKFIMCREAHGPWLIAIDQHAADERVKLELNYTALSNALATISSLHPDQPITMVEGVSVLFPPIDVAMSSHNAMALLDLQDRLRLLGMQISVQEMAFFGCSPSMSASDAVVVRLLCVPTVIAPRLNGGAQGKGAGRFAKELLISIAGWCADHPGMQFLHTTYSFEADNAFGDAWPRLIGAPHIVLETLKSISCRGK</sequence>
<organism evidence="3 4">
    <name type="scientific">Coemansia asiatica</name>
    <dbReference type="NCBI Taxonomy" id="1052880"/>
    <lineage>
        <taxon>Eukaryota</taxon>
        <taxon>Fungi</taxon>
        <taxon>Fungi incertae sedis</taxon>
        <taxon>Zoopagomycota</taxon>
        <taxon>Kickxellomycotina</taxon>
        <taxon>Kickxellomycetes</taxon>
        <taxon>Kickxellales</taxon>
        <taxon>Kickxellaceae</taxon>
        <taxon>Coemansia</taxon>
    </lineage>
</organism>
<accession>A0A9W7XHF6</accession>
<dbReference type="PANTHER" id="PTHR10073:SF47">
    <property type="entry name" value="DNA MISMATCH REPAIR PROTEIN MLH3"/>
    <property type="match status" value="1"/>
</dbReference>
<evidence type="ECO:0000313" key="4">
    <source>
        <dbReference type="Proteomes" id="UP001145021"/>
    </source>
</evidence>
<comment type="similarity">
    <text evidence="1">Belongs to the DNA mismatch repair MutL/HexB family.</text>
</comment>
<reference evidence="3" key="1">
    <citation type="submission" date="2022-07" db="EMBL/GenBank/DDBJ databases">
        <title>Phylogenomic reconstructions and comparative analyses of Kickxellomycotina fungi.</title>
        <authorList>
            <person name="Reynolds N.K."/>
            <person name="Stajich J.E."/>
            <person name="Barry K."/>
            <person name="Grigoriev I.V."/>
            <person name="Crous P."/>
            <person name="Smith M.E."/>
        </authorList>
    </citation>
    <scope>NUCLEOTIDE SEQUENCE</scope>
    <source>
        <strain evidence="3">NBRC 105413</strain>
    </source>
</reference>
<dbReference type="InterPro" id="IPR042120">
    <property type="entry name" value="MutL_C_dimsub"/>
</dbReference>
<protein>
    <submittedName>
        <fullName evidence="3">DNA mismatch repair protein</fullName>
    </submittedName>
</protein>
<dbReference type="GO" id="GO:0006298">
    <property type="term" value="P:mismatch repair"/>
    <property type="evidence" value="ECO:0007669"/>
    <property type="project" value="InterPro"/>
</dbReference>
<dbReference type="GO" id="GO:0005524">
    <property type="term" value="F:ATP binding"/>
    <property type="evidence" value="ECO:0007669"/>
    <property type="project" value="InterPro"/>
</dbReference>
<name>A0A9W7XHF6_9FUNG</name>
<dbReference type="InterPro" id="IPR038973">
    <property type="entry name" value="MutL/Mlh/Pms-like"/>
</dbReference>
<dbReference type="Gene3D" id="3.30.1540.20">
    <property type="entry name" value="MutL, C-terminal domain, dimerisation subdomain"/>
    <property type="match status" value="1"/>
</dbReference>
<dbReference type="InterPro" id="IPR014790">
    <property type="entry name" value="MutL_C"/>
</dbReference>
<evidence type="ECO:0000259" key="2">
    <source>
        <dbReference type="SMART" id="SM00853"/>
    </source>
</evidence>
<proteinExistence type="inferred from homology"/>
<gene>
    <name evidence="3" type="primary">MLH3</name>
    <name evidence="3" type="ORF">LPJ64_004912</name>
</gene>
<dbReference type="SMART" id="SM00853">
    <property type="entry name" value="MutL_C"/>
    <property type="match status" value="1"/>
</dbReference>
<dbReference type="PANTHER" id="PTHR10073">
    <property type="entry name" value="DNA MISMATCH REPAIR PROTEIN MLH, PMS, MUTL"/>
    <property type="match status" value="1"/>
</dbReference>
<feature type="domain" description="MutL C-terminal dimerisation" evidence="2">
    <location>
        <begin position="438"/>
        <end position="600"/>
    </location>
</feature>
<dbReference type="Pfam" id="PF13589">
    <property type="entry name" value="HATPase_c_3"/>
    <property type="match status" value="1"/>
</dbReference>
<dbReference type="InterPro" id="IPR036890">
    <property type="entry name" value="HATPase_C_sf"/>
</dbReference>
<evidence type="ECO:0000256" key="1">
    <source>
        <dbReference type="ARBA" id="ARBA00006082"/>
    </source>
</evidence>
<dbReference type="SUPFAM" id="SSF55874">
    <property type="entry name" value="ATPase domain of HSP90 chaperone/DNA topoisomerase II/histidine kinase"/>
    <property type="match status" value="1"/>
</dbReference>
<evidence type="ECO:0000313" key="3">
    <source>
        <dbReference type="EMBL" id="KAJ1643310.1"/>
    </source>
</evidence>
<dbReference type="Gene3D" id="3.30.565.10">
    <property type="entry name" value="Histidine kinase-like ATPase, C-terminal domain"/>
    <property type="match status" value="1"/>
</dbReference>
<dbReference type="GO" id="GO:0140664">
    <property type="term" value="F:ATP-dependent DNA damage sensor activity"/>
    <property type="evidence" value="ECO:0007669"/>
    <property type="project" value="InterPro"/>
</dbReference>
<dbReference type="EMBL" id="JANBOH010000270">
    <property type="protein sequence ID" value="KAJ1643310.1"/>
    <property type="molecule type" value="Genomic_DNA"/>
</dbReference>
<dbReference type="AlphaFoldDB" id="A0A9W7XHF6"/>
<comment type="caution">
    <text evidence="3">The sequence shown here is derived from an EMBL/GenBank/DDBJ whole genome shotgun (WGS) entry which is preliminary data.</text>
</comment>
<dbReference type="GO" id="GO:0016887">
    <property type="term" value="F:ATP hydrolysis activity"/>
    <property type="evidence" value="ECO:0007669"/>
    <property type="project" value="InterPro"/>
</dbReference>